<name>A0ABN5IIA7_9BACE</name>
<reference evidence="2 3" key="1">
    <citation type="submission" date="2018-02" db="EMBL/GenBank/DDBJ databases">
        <authorList>
            <person name="Holder M.E."/>
            <person name="Ajami N.J."/>
            <person name="Petrosino J.F."/>
        </authorList>
    </citation>
    <scope>NUCLEOTIDE SEQUENCE [LARGE SCALE GENOMIC DNA]</scope>
    <source>
        <strain evidence="2 3">ATCC 33285</strain>
    </source>
</reference>
<dbReference type="InterPro" id="IPR025668">
    <property type="entry name" value="Tnp_DDE_dom"/>
</dbReference>
<organism evidence="2 3">
    <name type="scientific">Bacteroides zoogleoformans</name>
    <dbReference type="NCBI Taxonomy" id="28119"/>
    <lineage>
        <taxon>Bacteria</taxon>
        <taxon>Pseudomonadati</taxon>
        <taxon>Bacteroidota</taxon>
        <taxon>Bacteroidia</taxon>
        <taxon>Bacteroidales</taxon>
        <taxon>Bacteroidaceae</taxon>
        <taxon>Bacteroides</taxon>
    </lineage>
</organism>
<dbReference type="Proteomes" id="UP000238304">
    <property type="component" value="Chromosome"/>
</dbReference>
<gene>
    <name evidence="2" type="ORF">C4H11_05800</name>
</gene>
<evidence type="ECO:0000259" key="1">
    <source>
        <dbReference type="Pfam" id="PF13612"/>
    </source>
</evidence>
<evidence type="ECO:0000313" key="2">
    <source>
        <dbReference type="EMBL" id="AVM52518.1"/>
    </source>
</evidence>
<keyword evidence="3" id="KW-1185">Reference proteome</keyword>
<protein>
    <submittedName>
        <fullName evidence="2">Transposase</fullName>
    </submittedName>
</protein>
<dbReference type="EMBL" id="CP027231">
    <property type="protein sequence ID" value="AVM52518.1"/>
    <property type="molecule type" value="Genomic_DNA"/>
</dbReference>
<feature type="domain" description="Transposase DDE" evidence="1">
    <location>
        <begin position="113"/>
        <end position="268"/>
    </location>
</feature>
<sequence>MIKTIDYKVTALFCVIDDFCKQFESENAGKLLLGEAGVKCRRRKASMSDSEIMTILLYFHFGSFRNFKHYYLFFIKGTLKSFFPDAVSYNRFVELESRVFFPLMFFLNLQAFGRCTGITFVDSTMIPVCHNLRRYANKVFKGIATDDGKGTMGWCHGFKLHLACNDRGEIIAFVLTGANVSDKDPNVFEVLAKRLYGKLFADKGYISKKLFDFLFEDGIQLVTGLRVNMKNKLMPFYDRMMLRKRHIIETINDMLKNTAQLVHSRHRSLANFIMNIISALGAYCFFGNKPKALGGYTIESTKLLSLF</sequence>
<evidence type="ECO:0000313" key="3">
    <source>
        <dbReference type="Proteomes" id="UP000238304"/>
    </source>
</evidence>
<proteinExistence type="predicted"/>
<dbReference type="NCBIfam" id="NF033520">
    <property type="entry name" value="transpos_IS982"/>
    <property type="match status" value="1"/>
</dbReference>
<dbReference type="Pfam" id="PF13612">
    <property type="entry name" value="DDE_Tnp_1_3"/>
    <property type="match status" value="1"/>
</dbReference>
<accession>A0ABN5IIA7</accession>